<dbReference type="KEGG" id="pob:LPB03_07430"/>
<comment type="caution">
    <text evidence="2">The sequence shown here is derived from an EMBL/GenBank/DDBJ whole genome shotgun (WGS) entry which is preliminary data.</text>
</comment>
<keyword evidence="1" id="KW-1133">Transmembrane helix</keyword>
<keyword evidence="1" id="KW-0472">Membrane</keyword>
<keyword evidence="1" id="KW-0812">Transmembrane</keyword>
<dbReference type="OrthoDB" id="977790at2"/>
<dbReference type="EMBL" id="LSFM01000021">
    <property type="protein sequence ID" value="OBY64771.1"/>
    <property type="molecule type" value="Genomic_DNA"/>
</dbReference>
<gene>
    <name evidence="2" type="ORF">LPB3_05060</name>
</gene>
<name>A0A1B8TYK5_9FLAO</name>
<keyword evidence="3" id="KW-1185">Reference proteome</keyword>
<evidence type="ECO:0000313" key="3">
    <source>
        <dbReference type="Proteomes" id="UP000092584"/>
    </source>
</evidence>
<accession>A0A1B8TYK5</accession>
<dbReference type="STRING" id="1774273.LPB03_07430"/>
<feature type="transmembrane region" description="Helical" evidence="1">
    <location>
        <begin position="46"/>
        <end position="65"/>
    </location>
</feature>
<evidence type="ECO:0000256" key="1">
    <source>
        <dbReference type="SAM" id="Phobius"/>
    </source>
</evidence>
<reference evidence="3" key="1">
    <citation type="submission" date="2016-02" db="EMBL/GenBank/DDBJ databases">
        <authorList>
            <person name="Shin S.-K."/>
            <person name="Yi H."/>
            <person name="Kim E."/>
        </authorList>
    </citation>
    <scope>NUCLEOTIDE SEQUENCE [LARGE SCALE GENOMIC DNA]</scope>
    <source>
        <strain evidence="3">LPB0003</strain>
    </source>
</reference>
<proteinExistence type="predicted"/>
<feature type="transmembrane region" description="Helical" evidence="1">
    <location>
        <begin position="14"/>
        <end position="34"/>
    </location>
</feature>
<evidence type="ECO:0000313" key="2">
    <source>
        <dbReference type="EMBL" id="OBY64771.1"/>
    </source>
</evidence>
<organism evidence="2 3">
    <name type="scientific">Polaribacter vadi</name>
    <dbReference type="NCBI Taxonomy" id="1774273"/>
    <lineage>
        <taxon>Bacteria</taxon>
        <taxon>Pseudomonadati</taxon>
        <taxon>Bacteroidota</taxon>
        <taxon>Flavobacteriia</taxon>
        <taxon>Flavobacteriales</taxon>
        <taxon>Flavobacteriaceae</taxon>
    </lineage>
</organism>
<dbReference type="Proteomes" id="UP000092584">
    <property type="component" value="Unassembled WGS sequence"/>
</dbReference>
<feature type="transmembrane region" description="Helical" evidence="1">
    <location>
        <begin position="72"/>
        <end position="94"/>
    </location>
</feature>
<sequence length="253" mass="29691">MQILQVPKEDLKRIFGVFFKEVVFFIIAVFFLFFDGTYFNENIFEAQNTLNVCMILAFFAMFYKANPRVRTLMIIGVILGFIGEHFFSKILHMYTYRLENVPLYVPFGHGVLYARIFRFSKASIVKKHQKAIESFLTFLIIIIATIYLIAFFDVFGFFMTIGVLLILWIQPKHKLFFLTMYLLVVVLEIGGTAFGSWKWPEIAFGIFEFLPSNNPPSGISFFYFLLDIGCFVIYTTIHMKAWKRLKNIRQLNK</sequence>
<feature type="transmembrane region" description="Helical" evidence="1">
    <location>
        <begin position="135"/>
        <end position="168"/>
    </location>
</feature>
<feature type="transmembrane region" description="Helical" evidence="1">
    <location>
        <begin position="217"/>
        <end position="237"/>
    </location>
</feature>
<protein>
    <submittedName>
        <fullName evidence="2">Uncharacterized protein</fullName>
    </submittedName>
</protein>
<dbReference type="AlphaFoldDB" id="A0A1B8TYK5"/>
<dbReference type="RefSeq" id="WP_065318524.1">
    <property type="nucleotide sequence ID" value="NZ_CP017477.1"/>
</dbReference>
<feature type="transmembrane region" description="Helical" evidence="1">
    <location>
        <begin position="175"/>
        <end position="197"/>
    </location>
</feature>